<dbReference type="CDD" id="cd05403">
    <property type="entry name" value="NT_KNTase_like"/>
    <property type="match status" value="1"/>
</dbReference>
<dbReference type="EMBL" id="JAOEGN010000007">
    <property type="protein sequence ID" value="MCU0104914.1"/>
    <property type="molecule type" value="Genomic_DNA"/>
</dbReference>
<evidence type="ECO:0000313" key="2">
    <source>
        <dbReference type="EMBL" id="MCU0104914.1"/>
    </source>
</evidence>
<dbReference type="SUPFAM" id="SSF81301">
    <property type="entry name" value="Nucleotidyltransferase"/>
    <property type="match status" value="1"/>
</dbReference>
<organism evidence="2 3">
    <name type="scientific">Paracholeplasma vituli</name>
    <dbReference type="NCBI Taxonomy" id="69473"/>
    <lineage>
        <taxon>Bacteria</taxon>
        <taxon>Bacillati</taxon>
        <taxon>Mycoplasmatota</taxon>
        <taxon>Mollicutes</taxon>
        <taxon>Acholeplasmatales</taxon>
        <taxon>Acholeplasmataceae</taxon>
        <taxon>Paracholeplasma</taxon>
    </lineage>
</organism>
<dbReference type="InterPro" id="IPR002934">
    <property type="entry name" value="Polymerase_NTP_transf_dom"/>
</dbReference>
<protein>
    <submittedName>
        <fullName evidence="2">ClbS/DfsB family four-helix bundle protein</fullName>
    </submittedName>
</protein>
<name>A0ABT2PX60_9MOLU</name>
<sequence length="415" mass="48575">MEYRKESLIEEANKVYQELMSLVRDTETTPFLYKGRDFNHRDVLYHLIAWHKILLDLYKTNPNPPIELKKGYTWANLEALNYTFLDEGRIYPLHEVKRMLDHSHESVIQLVMTLSDEDLNQKNRYPFTGSSVLGEFIDECLALHYGWAMRTIGFQLGDPTLRQLFDTLSKRSEIDALVLGGSRGKNKGDQWSDYDIYIYLNSPLKVEDRKTLLDPYMSLMEYNHQFFETEDDGVLKNGIGIEFIYRSLKDFTQLIEQNLALKLNRGYSTCFIDNLLTSKIIFDREGQYERLQTHVRVADKKAVYKKVVEQNVPLLYGTQPALYDQIVKAAKRHDLVAINHRLTEFLSLFFDTLFAINHVNHPGEKRMLELANHLLFKPRKMVETIESVLKEHASQESLIELERLTKDLIELSKKV</sequence>
<comment type="caution">
    <text evidence="2">The sequence shown here is derived from an EMBL/GenBank/DDBJ whole genome shotgun (WGS) entry which is preliminary data.</text>
</comment>
<dbReference type="SUPFAM" id="SSF109854">
    <property type="entry name" value="DinB/YfiT-like putative metalloenzymes"/>
    <property type="match status" value="1"/>
</dbReference>
<dbReference type="Gene3D" id="1.20.120.450">
    <property type="entry name" value="dinb family like domain"/>
    <property type="match status" value="1"/>
</dbReference>
<dbReference type="Proteomes" id="UP001209076">
    <property type="component" value="Unassembled WGS sequence"/>
</dbReference>
<dbReference type="InterPro" id="IPR043519">
    <property type="entry name" value="NT_sf"/>
</dbReference>
<dbReference type="PANTHER" id="PTHR40658:SF4">
    <property type="entry name" value="HYPOTHETICAL CYTOSOLIC PROTEIN"/>
    <property type="match status" value="1"/>
</dbReference>
<reference evidence="3" key="1">
    <citation type="submission" date="2023-07" db="EMBL/GenBank/DDBJ databases">
        <title>Novel Mycoplasma species identified in domestic and wild animals.</title>
        <authorList>
            <person name="Volokhov D.V."/>
            <person name="Furtak V.A."/>
            <person name="Zagorodnyaya T.A."/>
        </authorList>
    </citation>
    <scope>NUCLEOTIDE SEQUENCE [LARGE SCALE GENOMIC DNA]</scope>
    <source>
        <strain evidence="3">92-19</strain>
    </source>
</reference>
<accession>A0ABT2PX60</accession>
<dbReference type="Pfam" id="PF08020">
    <property type="entry name" value="DUF1706"/>
    <property type="match status" value="1"/>
</dbReference>
<dbReference type="Gene3D" id="3.30.460.10">
    <property type="entry name" value="Beta Polymerase, domain 2"/>
    <property type="match status" value="1"/>
</dbReference>
<dbReference type="PANTHER" id="PTHR40658">
    <property type="match status" value="1"/>
</dbReference>
<proteinExistence type="predicted"/>
<keyword evidence="3" id="KW-1185">Reference proteome</keyword>
<dbReference type="RefSeq" id="WP_262096171.1">
    <property type="nucleotide sequence ID" value="NZ_JAOEGN010000007.1"/>
</dbReference>
<dbReference type="Pfam" id="PF01909">
    <property type="entry name" value="NTP_transf_2"/>
    <property type="match status" value="1"/>
</dbReference>
<gene>
    <name evidence="2" type="ORF">N7603_04515</name>
</gene>
<evidence type="ECO:0000259" key="1">
    <source>
        <dbReference type="Pfam" id="PF01909"/>
    </source>
</evidence>
<feature type="domain" description="Polymerase nucleotidyl transferase" evidence="1">
    <location>
        <begin position="161"/>
        <end position="210"/>
    </location>
</feature>
<dbReference type="InterPro" id="IPR034660">
    <property type="entry name" value="DinB/YfiT-like"/>
</dbReference>
<evidence type="ECO:0000313" key="3">
    <source>
        <dbReference type="Proteomes" id="UP001209076"/>
    </source>
</evidence>
<dbReference type="InterPro" id="IPR012550">
    <property type="entry name" value="DUF1706"/>
</dbReference>